<dbReference type="Proteomes" id="UP001371456">
    <property type="component" value="Unassembled WGS sequence"/>
</dbReference>
<dbReference type="AlphaFoldDB" id="A0AAN8YF10"/>
<accession>A0AAN8YF10</accession>
<name>A0AAN8YF10_SOLBU</name>
<sequence>MDSATTKALSTFILDLEKTNLF</sequence>
<organism evidence="1 2">
    <name type="scientific">Solanum bulbocastanum</name>
    <name type="common">Wild potato</name>
    <dbReference type="NCBI Taxonomy" id="147425"/>
    <lineage>
        <taxon>Eukaryota</taxon>
        <taxon>Viridiplantae</taxon>
        <taxon>Streptophyta</taxon>
        <taxon>Embryophyta</taxon>
        <taxon>Tracheophyta</taxon>
        <taxon>Spermatophyta</taxon>
        <taxon>Magnoliopsida</taxon>
        <taxon>eudicotyledons</taxon>
        <taxon>Gunneridae</taxon>
        <taxon>Pentapetalae</taxon>
        <taxon>asterids</taxon>
        <taxon>lamiids</taxon>
        <taxon>Solanales</taxon>
        <taxon>Solanaceae</taxon>
        <taxon>Solanoideae</taxon>
        <taxon>Solaneae</taxon>
        <taxon>Solanum</taxon>
    </lineage>
</organism>
<proteinExistence type="predicted"/>
<evidence type="ECO:0000313" key="2">
    <source>
        <dbReference type="Proteomes" id="UP001371456"/>
    </source>
</evidence>
<dbReference type="EMBL" id="JBANQN010000004">
    <property type="protein sequence ID" value="KAK6790914.1"/>
    <property type="molecule type" value="Genomic_DNA"/>
</dbReference>
<gene>
    <name evidence="1" type="ORF">RDI58_009995</name>
</gene>
<protein>
    <submittedName>
        <fullName evidence="1">Uncharacterized protein</fullName>
    </submittedName>
</protein>
<keyword evidence="2" id="KW-1185">Reference proteome</keyword>
<evidence type="ECO:0000313" key="1">
    <source>
        <dbReference type="EMBL" id="KAK6790914.1"/>
    </source>
</evidence>
<comment type="caution">
    <text evidence="1">The sequence shown here is derived from an EMBL/GenBank/DDBJ whole genome shotgun (WGS) entry which is preliminary data.</text>
</comment>
<reference evidence="1 2" key="1">
    <citation type="submission" date="2024-02" db="EMBL/GenBank/DDBJ databases">
        <title>de novo genome assembly of Solanum bulbocastanum strain 11H21.</title>
        <authorList>
            <person name="Hosaka A.J."/>
        </authorList>
    </citation>
    <scope>NUCLEOTIDE SEQUENCE [LARGE SCALE GENOMIC DNA]</scope>
    <source>
        <tissue evidence="1">Young leaves</tissue>
    </source>
</reference>